<gene>
    <name evidence="5" type="ORF">Nepgr_020525</name>
</gene>
<dbReference type="InterPro" id="IPR019458">
    <property type="entry name" value="Est1-like_N"/>
</dbReference>
<feature type="domain" description="Telomerase activating protein Est1-like N-terminal" evidence="4">
    <location>
        <begin position="68"/>
        <end position="192"/>
    </location>
</feature>
<dbReference type="AlphaFoldDB" id="A0AAD3SX48"/>
<reference evidence="5" key="1">
    <citation type="submission" date="2023-05" db="EMBL/GenBank/DDBJ databases">
        <title>Nepenthes gracilis genome sequencing.</title>
        <authorList>
            <person name="Fukushima K."/>
        </authorList>
    </citation>
    <scope>NUCLEOTIDE SEQUENCE</scope>
    <source>
        <strain evidence="5">SING2019-196</strain>
    </source>
</reference>
<evidence type="ECO:0000256" key="1">
    <source>
        <dbReference type="ARBA" id="ARBA00022737"/>
    </source>
</evidence>
<dbReference type="PANTHER" id="PTHR15696">
    <property type="entry name" value="SMG-7 SUPPRESSOR WITH MORPHOLOGICAL EFFECT ON GENITALIA PROTEIN 7"/>
    <property type="match status" value="1"/>
</dbReference>
<dbReference type="EMBL" id="BSYO01000019">
    <property type="protein sequence ID" value="GMH18684.1"/>
    <property type="molecule type" value="Genomic_DNA"/>
</dbReference>
<evidence type="ECO:0000259" key="3">
    <source>
        <dbReference type="Pfam" id="PF10373"/>
    </source>
</evidence>
<dbReference type="InterPro" id="IPR018834">
    <property type="entry name" value="DNA/RNA-bd_Est1-type"/>
</dbReference>
<proteinExistence type="predicted"/>
<dbReference type="Proteomes" id="UP001279734">
    <property type="component" value="Unassembled WGS sequence"/>
</dbReference>
<evidence type="ECO:0000313" key="6">
    <source>
        <dbReference type="Proteomes" id="UP001279734"/>
    </source>
</evidence>
<evidence type="ECO:0000259" key="4">
    <source>
        <dbReference type="Pfam" id="PF10374"/>
    </source>
</evidence>
<dbReference type="Gene3D" id="1.25.40.10">
    <property type="entry name" value="Tetratricopeptide repeat domain"/>
    <property type="match status" value="1"/>
</dbReference>
<dbReference type="Pfam" id="PF10374">
    <property type="entry name" value="EST1"/>
    <property type="match status" value="1"/>
</dbReference>
<dbReference type="InterPro" id="IPR011990">
    <property type="entry name" value="TPR-like_helical_dom_sf"/>
</dbReference>
<protein>
    <recommendedName>
        <fullName evidence="7">Protein SMG7-like</fullName>
    </recommendedName>
</protein>
<comment type="caution">
    <text evidence="5">The sequence shown here is derived from an EMBL/GenBank/DDBJ whole genome shotgun (WGS) entry which is preliminary data.</text>
</comment>
<feature type="domain" description="DNA/RNA-binding" evidence="3">
    <location>
        <begin position="205"/>
        <end position="538"/>
    </location>
</feature>
<feature type="region of interest" description="Disordered" evidence="2">
    <location>
        <begin position="283"/>
        <end position="302"/>
    </location>
</feature>
<dbReference type="InterPro" id="IPR045153">
    <property type="entry name" value="Est1/Ebs1-like"/>
</dbReference>
<evidence type="ECO:0000256" key="2">
    <source>
        <dbReference type="SAM" id="MobiDB-lite"/>
    </source>
</evidence>
<evidence type="ECO:0008006" key="7">
    <source>
        <dbReference type="Google" id="ProtNLM"/>
    </source>
</evidence>
<feature type="region of interest" description="Disordered" evidence="2">
    <location>
        <begin position="653"/>
        <end position="675"/>
    </location>
</feature>
<name>A0AAD3SX48_NEPGR</name>
<feature type="region of interest" description="Disordered" evidence="2">
    <location>
        <begin position="810"/>
        <end position="843"/>
    </location>
</feature>
<organism evidence="5 6">
    <name type="scientific">Nepenthes gracilis</name>
    <name type="common">Slender pitcher plant</name>
    <dbReference type="NCBI Taxonomy" id="150966"/>
    <lineage>
        <taxon>Eukaryota</taxon>
        <taxon>Viridiplantae</taxon>
        <taxon>Streptophyta</taxon>
        <taxon>Embryophyta</taxon>
        <taxon>Tracheophyta</taxon>
        <taxon>Spermatophyta</taxon>
        <taxon>Magnoliopsida</taxon>
        <taxon>eudicotyledons</taxon>
        <taxon>Gunneridae</taxon>
        <taxon>Pentapetalae</taxon>
        <taxon>Caryophyllales</taxon>
        <taxon>Nepenthaceae</taxon>
        <taxon>Nepenthes</taxon>
    </lineage>
</organism>
<dbReference type="SUPFAM" id="SSF48452">
    <property type="entry name" value="TPR-like"/>
    <property type="match status" value="1"/>
</dbReference>
<dbReference type="FunFam" id="1.25.40.10:FF:000225">
    <property type="entry name" value="Protein SMG7"/>
    <property type="match status" value="1"/>
</dbReference>
<keyword evidence="1" id="KW-0677">Repeat</keyword>
<feature type="compositionally biased region" description="Basic residues" evidence="2">
    <location>
        <begin position="811"/>
        <end position="822"/>
    </location>
</feature>
<dbReference type="GO" id="GO:0005697">
    <property type="term" value="C:telomerase holoenzyme complex"/>
    <property type="evidence" value="ECO:0007669"/>
    <property type="project" value="TreeGrafter"/>
</dbReference>
<accession>A0AAD3SX48</accession>
<dbReference type="PANTHER" id="PTHR15696:SF25">
    <property type="entry name" value="OS08G0305300 PROTEIN"/>
    <property type="match status" value="1"/>
</dbReference>
<dbReference type="Pfam" id="PF10373">
    <property type="entry name" value="EST1_DNA_bind"/>
    <property type="match status" value="1"/>
</dbReference>
<keyword evidence="6" id="KW-1185">Reference proteome</keyword>
<dbReference type="GO" id="GO:0070034">
    <property type="term" value="F:telomerase RNA binding"/>
    <property type="evidence" value="ECO:0007669"/>
    <property type="project" value="TreeGrafter"/>
</dbReference>
<dbReference type="GO" id="GO:0000184">
    <property type="term" value="P:nuclear-transcribed mRNA catabolic process, nonsense-mediated decay"/>
    <property type="evidence" value="ECO:0007669"/>
    <property type="project" value="TreeGrafter"/>
</dbReference>
<evidence type="ECO:0000313" key="5">
    <source>
        <dbReference type="EMBL" id="GMH18684.1"/>
    </source>
</evidence>
<sequence length="964" mass="107178">MAIPMDNTSELSRQRVQRLYNKNVELETRRHRSAQSRVPTDPNVWQQMRENYEAIILEDHAFAEQYEVEFELWQLHYQRIDELRAHFSAAVASTGFSTAQSAKVGPARPDRVTKIRSQFKTFLSEATGFYHELMLKIRAKYGLPLGYISDDPENQIALSKDENLSTELKKGLISCQRCLIYLGDLARYKGLYCEGESKVQDFAAASSYYTQASSLWPSSGNPHHQLAILASYSGDEFLVIYRYFRSLAVESPFLTARENLIIAFEKNRQNYSQLVGASKTSSAKPVAGRMNGKGRGRGEARISQKENKTEASCIKKGASSITDMLKAFSVKFVRLNGILFTRTSLETFVDVLSMASSSFLELLSAGLEEEYNLGSDAAECALFIVRLVAILIFTVHNVNRESENQSYAETLQRSVLLQHAYVAVFEFMGHILERCIQLHDPLSSFLLPGLLVFVEWLACHPDVAAGKDAEEKQANVRLIFWNNCILLFNKLLLSGFISGDEDESCFFNMTRYEEGETSDQLALWEDFELRGFLPLQPAHQILDFSRTSFGNDGGHKEKKALVQRIIGAGKAFANVVQVGQQALYFDPELKKFAIGPEPQIYCDFALSGNLEMPLTNDIVQDLHKKNEDPQVMQPTAQLFIDGEDEEEEIVFKPPGSDKHSGESAPFSTSYEVPGPVGNVSQGNLGSTDAILMLNAFSSSSRHQPSSLPGISTQPVQLSTSNRSVEQQASILNGFNKLSMTESMDFTNLIPRERVGTLQHAALPLPFPGPVNIGAGSAYSAWVPETGILPKSNSIMSSGIGFENASMNFSSRSRKNPVSRPVRHIGPPPGFTSVPPKNAVEPPRGLTLKDDTLLMDDYSWLDGYQTPSAANGPGFNITNLSGQIVNSVSKNSSITDVINFPFPGKQALVFKVPAGNHKSWQDCQFPEQPKLYQEQQPQQLLEKGNQQPLPGQYKEQSLWEGNLLV</sequence>
<dbReference type="GO" id="GO:0042162">
    <property type="term" value="F:telomeric DNA binding"/>
    <property type="evidence" value="ECO:0007669"/>
    <property type="project" value="TreeGrafter"/>
</dbReference>